<dbReference type="HAMAP" id="MF_00360">
    <property type="entry name" value="Ribosomal_bS6"/>
    <property type="match status" value="1"/>
</dbReference>
<dbReference type="PANTHER" id="PTHR21011:SF1">
    <property type="entry name" value="SMALL RIBOSOMAL SUBUNIT PROTEIN BS6M"/>
    <property type="match status" value="1"/>
</dbReference>
<evidence type="ECO:0000256" key="2">
    <source>
        <dbReference type="ARBA" id="ARBA00035104"/>
    </source>
</evidence>
<protein>
    <recommendedName>
        <fullName evidence="3 4">Small ribosomal subunit protein bS6</fullName>
    </recommendedName>
</protein>
<sequence length="95" mass="11085">MRHYEVMIILHPTQDERTAATSLDKYLEIIRKDKGTVEKVDVWGKRHLAYPIEKQEEGVYIVVNLDCESESVQEMDRLLNLSDAVLRTKVLRADK</sequence>
<evidence type="ECO:0000313" key="5">
    <source>
        <dbReference type="EMBL" id="MDR7330525.1"/>
    </source>
</evidence>
<dbReference type="RefSeq" id="WP_290196295.1">
    <property type="nucleotide sequence ID" value="NZ_CP047654.1"/>
</dbReference>
<keyword evidence="4" id="KW-0699">rRNA-binding</keyword>
<dbReference type="Pfam" id="PF01250">
    <property type="entry name" value="Ribosomal_S6"/>
    <property type="match status" value="1"/>
</dbReference>
<dbReference type="InterPro" id="IPR020814">
    <property type="entry name" value="Ribosomal_S6_plastid/chlpt"/>
</dbReference>
<dbReference type="InterPro" id="IPR035980">
    <property type="entry name" value="Ribosomal_bS6_sf"/>
</dbReference>
<keyword evidence="6" id="KW-1185">Reference proteome</keyword>
<dbReference type="InterPro" id="IPR014717">
    <property type="entry name" value="Transl_elong_EF1B/ribsomal_bS6"/>
</dbReference>
<comment type="function">
    <text evidence="2 4">Binds together with bS18 to 16S ribosomal RNA.</text>
</comment>
<organism evidence="5 6">
    <name type="scientific">Corynebacterium guangdongense</name>
    <dbReference type="NCBI Taxonomy" id="1783348"/>
    <lineage>
        <taxon>Bacteria</taxon>
        <taxon>Bacillati</taxon>
        <taxon>Actinomycetota</taxon>
        <taxon>Actinomycetes</taxon>
        <taxon>Mycobacteriales</taxon>
        <taxon>Corynebacteriaceae</taxon>
        <taxon>Corynebacterium</taxon>
    </lineage>
</organism>
<comment type="caution">
    <text evidence="5">The sequence shown here is derived from an EMBL/GenBank/DDBJ whole genome shotgun (WGS) entry which is preliminary data.</text>
</comment>
<comment type="similarity">
    <text evidence="1 4">Belongs to the bacterial ribosomal protein bS6 family.</text>
</comment>
<dbReference type="EMBL" id="JAVDXZ010000001">
    <property type="protein sequence ID" value="MDR7330525.1"/>
    <property type="molecule type" value="Genomic_DNA"/>
</dbReference>
<dbReference type="Gene3D" id="3.30.70.60">
    <property type="match status" value="1"/>
</dbReference>
<dbReference type="Proteomes" id="UP001180840">
    <property type="component" value="Unassembled WGS sequence"/>
</dbReference>
<evidence type="ECO:0000313" key="6">
    <source>
        <dbReference type="Proteomes" id="UP001180840"/>
    </source>
</evidence>
<reference evidence="5" key="1">
    <citation type="submission" date="2023-07" db="EMBL/GenBank/DDBJ databases">
        <title>Sequencing the genomes of 1000 actinobacteria strains.</title>
        <authorList>
            <person name="Klenk H.-P."/>
        </authorList>
    </citation>
    <scope>NUCLEOTIDE SEQUENCE</scope>
    <source>
        <strain evidence="5">DSM 107476</strain>
    </source>
</reference>
<keyword evidence="4 5" id="KW-0689">Ribosomal protein</keyword>
<evidence type="ECO:0000256" key="3">
    <source>
        <dbReference type="ARBA" id="ARBA00035294"/>
    </source>
</evidence>
<evidence type="ECO:0000256" key="4">
    <source>
        <dbReference type="HAMAP-Rule" id="MF_00360"/>
    </source>
</evidence>
<dbReference type="NCBIfam" id="TIGR00166">
    <property type="entry name" value="S6"/>
    <property type="match status" value="1"/>
</dbReference>
<keyword evidence="4" id="KW-0687">Ribonucleoprotein</keyword>
<dbReference type="PANTHER" id="PTHR21011">
    <property type="entry name" value="MITOCHONDRIAL 28S RIBOSOMAL PROTEIN S6"/>
    <property type="match status" value="1"/>
</dbReference>
<dbReference type="SUPFAM" id="SSF54995">
    <property type="entry name" value="Ribosomal protein S6"/>
    <property type="match status" value="1"/>
</dbReference>
<dbReference type="CDD" id="cd00473">
    <property type="entry name" value="bS6"/>
    <property type="match status" value="1"/>
</dbReference>
<accession>A0ABU2A021</accession>
<evidence type="ECO:0000256" key="1">
    <source>
        <dbReference type="ARBA" id="ARBA00009512"/>
    </source>
</evidence>
<keyword evidence="4" id="KW-0694">RNA-binding</keyword>
<dbReference type="GO" id="GO:0005840">
    <property type="term" value="C:ribosome"/>
    <property type="evidence" value="ECO:0007669"/>
    <property type="project" value="UniProtKB-KW"/>
</dbReference>
<dbReference type="InterPro" id="IPR000529">
    <property type="entry name" value="Ribosomal_bS6"/>
</dbReference>
<proteinExistence type="inferred from homology"/>
<name>A0ABU2A021_9CORY</name>
<gene>
    <name evidence="4" type="primary">rpsF</name>
    <name evidence="5" type="ORF">J2S39_002201</name>
</gene>